<organism evidence="2">
    <name type="scientific">hydrothermal vent metagenome</name>
    <dbReference type="NCBI Taxonomy" id="652676"/>
    <lineage>
        <taxon>unclassified sequences</taxon>
        <taxon>metagenomes</taxon>
        <taxon>ecological metagenomes</taxon>
    </lineage>
</organism>
<dbReference type="GO" id="GO:0005975">
    <property type="term" value="P:carbohydrate metabolic process"/>
    <property type="evidence" value="ECO:0007669"/>
    <property type="project" value="InterPro"/>
</dbReference>
<evidence type="ECO:0000259" key="1">
    <source>
        <dbReference type="Pfam" id="PF01522"/>
    </source>
</evidence>
<sequence>MPVEFYHGMDHQHYDWTPLNRDRAVLRWPDNARLALCVLVTLDHMEWQVPEGSFQSASLAGGYGPSPFPDVTRWSHREYGHRVGIFRLLDTLAKHGITPTVAMDVLTAENYPFLVRHLQGLGCEIMAHGISVSQQITENMPEQEERGYIQSSVERMTKATGTTPAGWLGPEYGESSRTPQLLAQAGLSYVCDWTNDEQPYPIKAPEGQLTALPINLPLDDVNALFDRHIPISRYELMLKEGFDALYDEGADNARLLVLNLHPWLMGQPFRVRYLTRALDYMTRREGVWIANGSEIVDWYRSNPPSAR</sequence>
<dbReference type="AlphaFoldDB" id="A0A160V7F6"/>
<dbReference type="PANTHER" id="PTHR43123:SF4">
    <property type="entry name" value="POLYSACCHARIDE DEACETYLASE"/>
    <property type="match status" value="1"/>
</dbReference>
<dbReference type="PANTHER" id="PTHR43123">
    <property type="entry name" value="POLYSACCHARIDE DEACETYLASE-RELATED"/>
    <property type="match status" value="1"/>
</dbReference>
<gene>
    <name evidence="2" type="ORF">MGWOODY_Clf2748</name>
</gene>
<accession>A0A160V7F6</accession>
<dbReference type="EMBL" id="FAXA01000134">
    <property type="protein sequence ID" value="CUV01779.1"/>
    <property type="molecule type" value="Genomic_DNA"/>
</dbReference>
<feature type="domain" description="NodB homology" evidence="1">
    <location>
        <begin position="87"/>
        <end position="190"/>
    </location>
</feature>
<protein>
    <submittedName>
        <fullName evidence="2">Polysaccharide deacetylase family protein</fullName>
    </submittedName>
</protein>
<dbReference type="Gene3D" id="3.20.20.370">
    <property type="entry name" value="Glycoside hydrolase/deacetylase"/>
    <property type="match status" value="1"/>
</dbReference>
<evidence type="ECO:0000313" key="2">
    <source>
        <dbReference type="EMBL" id="CUV01779.1"/>
    </source>
</evidence>
<dbReference type="GO" id="GO:0016810">
    <property type="term" value="F:hydrolase activity, acting on carbon-nitrogen (but not peptide) bonds"/>
    <property type="evidence" value="ECO:0007669"/>
    <property type="project" value="InterPro"/>
</dbReference>
<dbReference type="InterPro" id="IPR002509">
    <property type="entry name" value="NODB_dom"/>
</dbReference>
<name>A0A160V7F6_9ZZZZ</name>
<dbReference type="InterPro" id="IPR011330">
    <property type="entry name" value="Glyco_hydro/deAcase_b/a-brl"/>
</dbReference>
<reference evidence="2" key="1">
    <citation type="submission" date="2015-10" db="EMBL/GenBank/DDBJ databases">
        <authorList>
            <person name="Gilbert D.G."/>
        </authorList>
    </citation>
    <scope>NUCLEOTIDE SEQUENCE</scope>
</reference>
<proteinExistence type="predicted"/>
<dbReference type="SUPFAM" id="SSF88713">
    <property type="entry name" value="Glycoside hydrolase/deacetylase"/>
    <property type="match status" value="1"/>
</dbReference>
<dbReference type="Pfam" id="PF01522">
    <property type="entry name" value="Polysacc_deac_1"/>
    <property type="match status" value="1"/>
</dbReference>